<evidence type="ECO:0000313" key="4">
    <source>
        <dbReference type="Proteomes" id="UP000677228"/>
    </source>
</evidence>
<comment type="caution">
    <text evidence="2">The sequence shown here is derived from an EMBL/GenBank/DDBJ whole genome shotgun (WGS) entry which is preliminary data.</text>
</comment>
<name>A0A8S2FYL5_9BILA</name>
<dbReference type="SUPFAM" id="SSF48371">
    <property type="entry name" value="ARM repeat"/>
    <property type="match status" value="1"/>
</dbReference>
<evidence type="ECO:0000259" key="1">
    <source>
        <dbReference type="Pfam" id="PF20502"/>
    </source>
</evidence>
<feature type="non-terminal residue" evidence="2">
    <location>
        <position position="271"/>
    </location>
</feature>
<gene>
    <name evidence="2" type="ORF">OVA965_LOCUS40600</name>
    <name evidence="3" type="ORF">TMI583_LOCUS42065</name>
</gene>
<evidence type="ECO:0000313" key="2">
    <source>
        <dbReference type="EMBL" id="CAF1574904.1"/>
    </source>
</evidence>
<evidence type="ECO:0000313" key="3">
    <source>
        <dbReference type="EMBL" id="CAF4371353.1"/>
    </source>
</evidence>
<dbReference type="AlphaFoldDB" id="A0A8S2FYL5"/>
<dbReference type="EMBL" id="CAJOBA010067437">
    <property type="protein sequence ID" value="CAF4371353.1"/>
    <property type="molecule type" value="Genomic_DNA"/>
</dbReference>
<dbReference type="Proteomes" id="UP000682733">
    <property type="component" value="Unassembled WGS sequence"/>
</dbReference>
<dbReference type="EMBL" id="CAJNOK010044528">
    <property type="protein sequence ID" value="CAF1574904.1"/>
    <property type="molecule type" value="Genomic_DNA"/>
</dbReference>
<accession>A0A8S2FYL5</accession>
<protein>
    <recommendedName>
        <fullName evidence="1">DNA-dependent protein kinase catalytic subunit CC1/2 domain-containing protein</fullName>
    </recommendedName>
</protein>
<sequence>EDVNVRAIVSTLQEQNRTSTRTKTILPTRMLKKTKQIKHLFDDSELRRVQFRIMKYLGSLGGRINYHLIGDTSTYLIKEAVAWDNENHLFFYVPLEDMKPIIHLDLFFPRIVDLALHSSERQTKVTACELLQSIMLYMIGKSVPHGETRVVTYEKLYKKLFPAVLQLSCDSDTFTKTLFATFMLQIIRWFTKNKRYENRETMSLLNTFMNGIMSSKNASIRDFSAVCLKEFLKWSIQHSIGEDKHAYLKNSTSVLKRIVSYSMHPNSFKRL</sequence>
<feature type="domain" description="DNA-dependent protein kinase catalytic subunit CC1/2" evidence="1">
    <location>
        <begin position="154"/>
        <end position="271"/>
    </location>
</feature>
<feature type="non-terminal residue" evidence="2">
    <location>
        <position position="1"/>
    </location>
</feature>
<proteinExistence type="predicted"/>
<reference evidence="2" key="1">
    <citation type="submission" date="2021-02" db="EMBL/GenBank/DDBJ databases">
        <authorList>
            <person name="Nowell W R."/>
        </authorList>
    </citation>
    <scope>NUCLEOTIDE SEQUENCE</scope>
</reference>
<dbReference type="Proteomes" id="UP000677228">
    <property type="component" value="Unassembled WGS sequence"/>
</dbReference>
<organism evidence="2 4">
    <name type="scientific">Didymodactylos carnosus</name>
    <dbReference type="NCBI Taxonomy" id="1234261"/>
    <lineage>
        <taxon>Eukaryota</taxon>
        <taxon>Metazoa</taxon>
        <taxon>Spiralia</taxon>
        <taxon>Gnathifera</taxon>
        <taxon>Rotifera</taxon>
        <taxon>Eurotatoria</taxon>
        <taxon>Bdelloidea</taxon>
        <taxon>Philodinida</taxon>
        <taxon>Philodinidae</taxon>
        <taxon>Didymodactylos</taxon>
    </lineage>
</organism>
<dbReference type="InterPro" id="IPR016024">
    <property type="entry name" value="ARM-type_fold"/>
</dbReference>
<dbReference type="InterPro" id="IPR046803">
    <property type="entry name" value="DNAPKcs_CC1-2"/>
</dbReference>
<dbReference type="Pfam" id="PF20502">
    <property type="entry name" value="DNAPKcs_CC1-2"/>
    <property type="match status" value="1"/>
</dbReference>